<dbReference type="RefSeq" id="WP_134749217.1">
    <property type="nucleotide sequence ID" value="NZ_CP038148.1"/>
</dbReference>
<gene>
    <name evidence="2" type="ORF">E1956_12390</name>
</gene>
<dbReference type="InterPro" id="IPR055245">
    <property type="entry name" value="HTH_proteobacteria"/>
</dbReference>
<evidence type="ECO:0000313" key="2">
    <source>
        <dbReference type="EMBL" id="QBQ97895.1"/>
    </source>
</evidence>
<reference evidence="2 3" key="1">
    <citation type="submission" date="2019-03" db="EMBL/GenBank/DDBJ databases">
        <title>Paraburkholderia sp. 7MH5, isolated from subtropical forest soil.</title>
        <authorList>
            <person name="Gao Z.-H."/>
            <person name="Qiu L.-H."/>
        </authorList>
    </citation>
    <scope>NUCLEOTIDE SEQUENCE [LARGE SCALE GENOMIC DNA]</scope>
    <source>
        <strain evidence="2 3">7MH5</strain>
    </source>
</reference>
<dbReference type="KEGG" id="ppai:E1956_12390"/>
<sequence length="82" mass="9367">MSRNSAAAQRARLLAALERGPVDTQHASRKLDIIHPPRRVFELRQLGHDIQTGWCWRTTEAGERHRVGIYSLAVARKKRRAA</sequence>
<dbReference type="AlphaFoldDB" id="A0A4P7CPX9"/>
<dbReference type="EMBL" id="CP038148">
    <property type="protein sequence ID" value="QBQ97895.1"/>
    <property type="molecule type" value="Genomic_DNA"/>
</dbReference>
<accession>A0A4P7CPX9</accession>
<dbReference type="Proteomes" id="UP000295727">
    <property type="component" value="Chromosome 1"/>
</dbReference>
<dbReference type="OrthoDB" id="5460933at2"/>
<keyword evidence="3" id="KW-1185">Reference proteome</keyword>
<proteinExistence type="predicted"/>
<organism evidence="2 3">
    <name type="scientific">Paraburkholderia pallida</name>
    <dbReference type="NCBI Taxonomy" id="2547399"/>
    <lineage>
        <taxon>Bacteria</taxon>
        <taxon>Pseudomonadati</taxon>
        <taxon>Pseudomonadota</taxon>
        <taxon>Betaproteobacteria</taxon>
        <taxon>Burkholderiales</taxon>
        <taxon>Burkholderiaceae</taxon>
        <taxon>Paraburkholderia</taxon>
    </lineage>
</organism>
<evidence type="ECO:0000259" key="1">
    <source>
        <dbReference type="Pfam" id="PF14090"/>
    </source>
</evidence>
<evidence type="ECO:0000313" key="3">
    <source>
        <dbReference type="Proteomes" id="UP000295727"/>
    </source>
</evidence>
<feature type="domain" description="Winged helix-turn-helix" evidence="1">
    <location>
        <begin position="9"/>
        <end position="74"/>
    </location>
</feature>
<name>A0A4P7CPX9_9BURK</name>
<dbReference type="Pfam" id="PF14090">
    <property type="entry name" value="HTH_39"/>
    <property type="match status" value="1"/>
</dbReference>
<protein>
    <recommendedName>
        <fullName evidence="1">Winged helix-turn-helix domain-containing protein</fullName>
    </recommendedName>
</protein>